<name>A0A0V1KLD2_9BILA</name>
<reference evidence="1 2" key="1">
    <citation type="submission" date="2015-05" db="EMBL/GenBank/DDBJ databases">
        <title>Evolution of Trichinella species and genotypes.</title>
        <authorList>
            <person name="Korhonen P.K."/>
            <person name="Edoardo P."/>
            <person name="Giuseppe L.R."/>
            <person name="Gasser R.B."/>
        </authorList>
    </citation>
    <scope>NUCLEOTIDE SEQUENCE [LARGE SCALE GENOMIC DNA]</scope>
    <source>
        <strain evidence="1">ISS10</strain>
    </source>
</reference>
<sequence length="89" mass="10493">MQQIFSTKIMQWHSSKNSVHDGIKSCLAEKFNKIDTIKLKIDRMRRKENPLGWAVPQQSIKGWCEYRSLQLSIKQAYKDISYEISTNNM</sequence>
<dbReference type="AlphaFoldDB" id="A0A0V1KLD2"/>
<protein>
    <submittedName>
        <fullName evidence="1">Uncharacterized protein</fullName>
    </submittedName>
</protein>
<comment type="caution">
    <text evidence="1">The sequence shown here is derived from an EMBL/GenBank/DDBJ whole genome shotgun (WGS) entry which is preliminary data.</text>
</comment>
<dbReference type="EMBL" id="JYDW01000567">
    <property type="protein sequence ID" value="KRZ47790.1"/>
    <property type="molecule type" value="Genomic_DNA"/>
</dbReference>
<dbReference type="Proteomes" id="UP000054721">
    <property type="component" value="Unassembled WGS sequence"/>
</dbReference>
<evidence type="ECO:0000313" key="1">
    <source>
        <dbReference type="EMBL" id="KRZ47790.1"/>
    </source>
</evidence>
<organism evidence="1 2">
    <name type="scientific">Trichinella nativa</name>
    <dbReference type="NCBI Taxonomy" id="6335"/>
    <lineage>
        <taxon>Eukaryota</taxon>
        <taxon>Metazoa</taxon>
        <taxon>Ecdysozoa</taxon>
        <taxon>Nematoda</taxon>
        <taxon>Enoplea</taxon>
        <taxon>Dorylaimia</taxon>
        <taxon>Trichinellida</taxon>
        <taxon>Trichinellidae</taxon>
        <taxon>Trichinella</taxon>
    </lineage>
</organism>
<proteinExistence type="predicted"/>
<gene>
    <name evidence="1" type="ORF">T02_16215</name>
</gene>
<accession>A0A0V1KLD2</accession>
<evidence type="ECO:0000313" key="2">
    <source>
        <dbReference type="Proteomes" id="UP000054721"/>
    </source>
</evidence>
<keyword evidence="2" id="KW-1185">Reference proteome</keyword>